<proteinExistence type="predicted"/>
<protein>
    <recommendedName>
        <fullName evidence="1">DUF4314 domain-containing protein</fullName>
    </recommendedName>
</protein>
<evidence type="ECO:0000313" key="3">
    <source>
        <dbReference type="Proteomes" id="UP000316476"/>
    </source>
</evidence>
<reference evidence="2 3" key="1">
    <citation type="submission" date="2019-02" db="EMBL/GenBank/DDBJ databases">
        <title>Deep-cultivation of Planctomycetes and their phenomic and genomic characterization uncovers novel biology.</title>
        <authorList>
            <person name="Wiegand S."/>
            <person name="Jogler M."/>
            <person name="Boedeker C."/>
            <person name="Pinto D."/>
            <person name="Vollmers J."/>
            <person name="Rivas-Marin E."/>
            <person name="Kohn T."/>
            <person name="Peeters S.H."/>
            <person name="Heuer A."/>
            <person name="Rast P."/>
            <person name="Oberbeckmann S."/>
            <person name="Bunk B."/>
            <person name="Jeske O."/>
            <person name="Meyerdierks A."/>
            <person name="Storesund J.E."/>
            <person name="Kallscheuer N."/>
            <person name="Luecker S."/>
            <person name="Lage O.M."/>
            <person name="Pohl T."/>
            <person name="Merkel B.J."/>
            <person name="Hornburger P."/>
            <person name="Mueller R.-W."/>
            <person name="Bruemmer F."/>
            <person name="Labrenz M."/>
            <person name="Spormann A.M."/>
            <person name="Op Den Camp H."/>
            <person name="Overmann J."/>
            <person name="Amann R."/>
            <person name="Jetten M.S.M."/>
            <person name="Mascher T."/>
            <person name="Medema M.H."/>
            <person name="Devos D.P."/>
            <person name="Kaster A.-K."/>
            <person name="Ovreas L."/>
            <person name="Rohde M."/>
            <person name="Galperin M.Y."/>
            <person name="Jogler C."/>
        </authorList>
    </citation>
    <scope>NUCLEOTIDE SEQUENCE [LARGE SCALE GENOMIC DNA]</scope>
    <source>
        <strain evidence="2 3">V7</strain>
    </source>
</reference>
<comment type="caution">
    <text evidence="2">The sequence shown here is derived from an EMBL/GenBank/DDBJ whole genome shotgun (WGS) entry which is preliminary data.</text>
</comment>
<dbReference type="AlphaFoldDB" id="A0A5C6FN54"/>
<evidence type="ECO:0000313" key="2">
    <source>
        <dbReference type="EMBL" id="TWU64547.1"/>
    </source>
</evidence>
<name>A0A5C6FN54_9PLAN</name>
<evidence type="ECO:0000259" key="1">
    <source>
        <dbReference type="Pfam" id="PF14192"/>
    </source>
</evidence>
<dbReference type="OrthoDB" id="9813511at2"/>
<feature type="domain" description="DUF4314" evidence="1">
    <location>
        <begin position="15"/>
        <end position="69"/>
    </location>
</feature>
<organism evidence="2 3">
    <name type="scientific">Crateriforma conspicua</name>
    <dbReference type="NCBI Taxonomy" id="2527996"/>
    <lineage>
        <taxon>Bacteria</taxon>
        <taxon>Pseudomonadati</taxon>
        <taxon>Planctomycetota</taxon>
        <taxon>Planctomycetia</taxon>
        <taxon>Planctomycetales</taxon>
        <taxon>Planctomycetaceae</taxon>
        <taxon>Crateriforma</taxon>
    </lineage>
</organism>
<dbReference type="Proteomes" id="UP000316476">
    <property type="component" value="Unassembled WGS sequence"/>
</dbReference>
<dbReference type="EMBL" id="SJPZ01000001">
    <property type="protein sequence ID" value="TWU64547.1"/>
    <property type="molecule type" value="Genomic_DNA"/>
</dbReference>
<sequence length="79" mass="8609">METNRTSLAIKRSDRIRLISMTDDPNPIAAGTTGTVVGIYPHGDWTQVDVDWDSGRSLMLTIPPDVIERIGPAKNSPSC</sequence>
<dbReference type="RefSeq" id="WP_146410213.1">
    <property type="nucleotide sequence ID" value="NZ_SJPZ01000001.1"/>
</dbReference>
<accession>A0A5C6FN54</accession>
<dbReference type="InterPro" id="IPR025463">
    <property type="entry name" value="DUF4314"/>
</dbReference>
<gene>
    <name evidence="2" type="ORF">V7x_00910</name>
</gene>
<dbReference type="Pfam" id="PF14192">
    <property type="entry name" value="DUF4314"/>
    <property type="match status" value="1"/>
</dbReference>